<gene>
    <name evidence="2" type="ORF">DW729_12185</name>
    <name evidence="1" type="ORF">DWW14_22865</name>
</gene>
<evidence type="ECO:0000313" key="1">
    <source>
        <dbReference type="EMBL" id="RGV34238.1"/>
    </source>
</evidence>
<dbReference type="Proteomes" id="UP000284640">
    <property type="component" value="Unassembled WGS sequence"/>
</dbReference>
<dbReference type="Proteomes" id="UP000285343">
    <property type="component" value="Unassembled WGS sequence"/>
</dbReference>
<name>A0A412X197_BACUN</name>
<organism evidence="1 4">
    <name type="scientific">Bacteroides uniformis</name>
    <dbReference type="NCBI Taxonomy" id="820"/>
    <lineage>
        <taxon>Bacteria</taxon>
        <taxon>Pseudomonadati</taxon>
        <taxon>Bacteroidota</taxon>
        <taxon>Bacteroidia</taxon>
        <taxon>Bacteroidales</taxon>
        <taxon>Bacteroidaceae</taxon>
        <taxon>Bacteroides</taxon>
    </lineage>
</organism>
<comment type="caution">
    <text evidence="1">The sequence shown here is derived from an EMBL/GenBank/DDBJ whole genome shotgun (WGS) entry which is preliminary data.</text>
</comment>
<dbReference type="AlphaFoldDB" id="A0A412X197"/>
<evidence type="ECO:0000313" key="2">
    <source>
        <dbReference type="EMBL" id="RHE59486.1"/>
    </source>
</evidence>
<dbReference type="EMBL" id="QSKL01000010">
    <property type="protein sequence ID" value="RHE59486.1"/>
    <property type="molecule type" value="Genomic_DNA"/>
</dbReference>
<protein>
    <submittedName>
        <fullName evidence="1">Uncharacterized protein</fullName>
    </submittedName>
</protein>
<dbReference type="RefSeq" id="WP_117867068.1">
    <property type="nucleotide sequence ID" value="NZ_JAQDIY010000007.1"/>
</dbReference>
<evidence type="ECO:0000313" key="3">
    <source>
        <dbReference type="Proteomes" id="UP000284640"/>
    </source>
</evidence>
<dbReference type="EMBL" id="QRZC01000050">
    <property type="protein sequence ID" value="RGV34238.1"/>
    <property type="molecule type" value="Genomic_DNA"/>
</dbReference>
<accession>A0A412X197</accession>
<proteinExistence type="predicted"/>
<evidence type="ECO:0000313" key="4">
    <source>
        <dbReference type="Proteomes" id="UP000285343"/>
    </source>
</evidence>
<sequence>MGFWDKVKQNAHFAGEKRQCTLCLQQVLMMLEDEAYANFTTAEAASFCKELKIAYTNFAYRVQEYKFTSLTIKDKEYNVKEYDAIIQTKIRYIYKKYGIIDARFK</sequence>
<reference evidence="3 4" key="1">
    <citation type="submission" date="2018-08" db="EMBL/GenBank/DDBJ databases">
        <title>A genome reference for cultivated species of the human gut microbiota.</title>
        <authorList>
            <person name="Zou Y."/>
            <person name="Xue W."/>
            <person name="Luo G."/>
        </authorList>
    </citation>
    <scope>NUCLEOTIDE SEQUENCE [LARGE SCALE GENOMIC DNA]</scope>
    <source>
        <strain evidence="1 4">AF14-42</strain>
        <strain evidence="2 3">AM27-46</strain>
    </source>
</reference>